<keyword evidence="1" id="KW-0472">Membrane</keyword>
<feature type="transmembrane region" description="Helical" evidence="1">
    <location>
        <begin position="392"/>
        <end position="414"/>
    </location>
</feature>
<accession>A0A6N2S4P7</accession>
<dbReference type="RefSeq" id="WP_156567268.1">
    <property type="nucleotide sequence ID" value="NZ_CACRSR010000011.1"/>
</dbReference>
<feature type="domain" description="Tape measure protein N-terminal" evidence="2">
    <location>
        <begin position="57"/>
        <end position="240"/>
    </location>
</feature>
<dbReference type="NCBIfam" id="TIGR02675">
    <property type="entry name" value="tape_meas_nterm"/>
    <property type="match status" value="1"/>
</dbReference>
<name>A0A6N2S4P7_BIFAD</name>
<evidence type="ECO:0000256" key="1">
    <source>
        <dbReference type="SAM" id="Phobius"/>
    </source>
</evidence>
<dbReference type="Pfam" id="PF20155">
    <property type="entry name" value="TMP_3"/>
    <property type="match status" value="1"/>
</dbReference>
<dbReference type="InterPro" id="IPR013491">
    <property type="entry name" value="Tape_meas_N"/>
</dbReference>
<dbReference type="EMBL" id="CACRSR010000011">
    <property type="protein sequence ID" value="VYS88136.1"/>
    <property type="molecule type" value="Genomic_DNA"/>
</dbReference>
<organism evidence="3">
    <name type="scientific">Bifidobacterium adolescentis</name>
    <dbReference type="NCBI Taxonomy" id="1680"/>
    <lineage>
        <taxon>Bacteria</taxon>
        <taxon>Bacillati</taxon>
        <taxon>Actinomycetota</taxon>
        <taxon>Actinomycetes</taxon>
        <taxon>Bifidobacteriales</taxon>
        <taxon>Bifidobacteriaceae</taxon>
        <taxon>Bifidobacterium</taxon>
    </lineage>
</organism>
<feature type="transmembrane region" description="Helical" evidence="1">
    <location>
        <begin position="426"/>
        <end position="445"/>
    </location>
</feature>
<evidence type="ECO:0000313" key="3">
    <source>
        <dbReference type="EMBL" id="VYS88136.1"/>
    </source>
</evidence>
<keyword evidence="1" id="KW-0812">Transmembrane</keyword>
<reference evidence="3" key="1">
    <citation type="submission" date="2019-11" db="EMBL/GenBank/DDBJ databases">
        <authorList>
            <person name="Feng L."/>
        </authorList>
    </citation>
    <scope>NUCLEOTIDE SEQUENCE</scope>
    <source>
        <strain evidence="3">BAdolescentisLFYP80</strain>
    </source>
</reference>
<protein>
    <recommendedName>
        <fullName evidence="2">Tape measure protein N-terminal domain-containing protein</fullName>
    </recommendedName>
</protein>
<evidence type="ECO:0000259" key="2">
    <source>
        <dbReference type="Pfam" id="PF20155"/>
    </source>
</evidence>
<feature type="transmembrane region" description="Helical" evidence="1">
    <location>
        <begin position="359"/>
        <end position="380"/>
    </location>
</feature>
<keyword evidence="1" id="KW-1133">Transmembrane helix</keyword>
<proteinExistence type="predicted"/>
<gene>
    <name evidence="3" type="ORF">BALFYP80_00742</name>
</gene>
<sequence length="621" mass="63548">MAHSAIMSVRINGNADDAVKAFEKTTTKAAAFGNAIGGLAVKGVTALWDTVKGFAGDVVNMSDSTDKFMNTMSFAGIDTKAVQAAAKETRKYADATVYGLDDIQNTTAQLAANGIGNYMELTEAAGNLNAVAGGNADSFKSVAMMLTQTAGAGKLTTENWNQLADAIPGASGKLQEALLKNGAYTGNFRDAMADGQITADEFNQALMDLGMTDVAKQAATSTSTIEGAMGNLEAAVTGGLTDAFNLFKPAVTGGINAASAAVTSLATNGVQGLQTFFTQVKDTGAFNALQTAAQSAGGGLQSLWTGIMAVVNAMTGGQPAGTSFGNVLNAVATAAQTVGGWLKTAGDWISRNTDLVTPLVAAVGGAVAAVTAVTTAMRIAAVAQALLNAVMAANPIMLVITLIAALVAGLTYFFTCTNTGKAVWSSFTNFIAGCVSGILGWFSGLGSSIGGAFNNAANSAKNTWNGVVSWFRGIPGTIGGFFSGAGTLLYNAGASIIGGFLNGLKSMWSNVTGWISGIGDWIKAHKGPISYDRRLLIPAGQAIMTGFAQGLNNGFDNSVETAISRANRRLAAMPLNLSAQGNTATPVVNTWNVEINGEVIDKDGTAKAIRRLLADYDARRS</sequence>
<dbReference type="AlphaFoldDB" id="A0A6N2S4P7"/>